<evidence type="ECO:0000256" key="1">
    <source>
        <dbReference type="SAM" id="Phobius"/>
    </source>
</evidence>
<organism evidence="2 3">
    <name type="scientific">Anncaliia algerae PRA339</name>
    <dbReference type="NCBI Taxonomy" id="1288291"/>
    <lineage>
        <taxon>Eukaryota</taxon>
        <taxon>Fungi</taxon>
        <taxon>Fungi incertae sedis</taxon>
        <taxon>Microsporidia</taxon>
        <taxon>Tubulinosematoidea</taxon>
        <taxon>Tubulinosematidae</taxon>
        <taxon>Anncaliia</taxon>
    </lineage>
</organism>
<sequence>MKRINFTIVALIIAGSSIVSYLLVYRILPVLQQISSKDNSLGEESCTLKYTVTLKPKIINNQLPSFVKAVLQSLVPFEEVLSYNLDTLTNYLPDFNEFDIFGYESKSQKLLAHVFDILIQKERKDYRNTLEKRLFTYEEFTHLFLNNKFLKSFGLFLDTSERKVLLFPYLVINGINTKLTHTIISFIDTEKPELTKKREQGIVHLPEILYILIDQLMLFDKIDINNEMFFVYCGLKYSLVSFCICRGNVYSLYQKAGDKWYLFGKNMFKETVIDTSMQGFFVFCVYERSVI</sequence>
<feature type="transmembrane region" description="Helical" evidence="1">
    <location>
        <begin position="6"/>
        <end position="28"/>
    </location>
</feature>
<dbReference type="OrthoDB" id="10319203at2759"/>
<keyword evidence="1" id="KW-0812">Transmembrane</keyword>
<name>A0A059F4J3_9MICR</name>
<reference evidence="2 3" key="2">
    <citation type="submission" date="2014-03" db="EMBL/GenBank/DDBJ databases">
        <title>The Genome Sequence of Anncaliia algerae insect isolate PRA339.</title>
        <authorList>
            <consortium name="The Broad Institute Genome Sequencing Platform"/>
            <consortium name="The Broad Institute Genome Sequencing Center for Infectious Disease"/>
            <person name="Cuomo C."/>
            <person name="Becnel J."/>
            <person name="Sanscrainte N."/>
            <person name="Walker B."/>
            <person name="Young S.K."/>
            <person name="Zeng Q."/>
            <person name="Gargeya S."/>
            <person name="Fitzgerald M."/>
            <person name="Haas B."/>
            <person name="Abouelleil A."/>
            <person name="Alvarado L."/>
            <person name="Arachchi H.M."/>
            <person name="Berlin A.M."/>
            <person name="Chapman S.B."/>
            <person name="Dewar J."/>
            <person name="Goldberg J."/>
            <person name="Griggs A."/>
            <person name="Gujja S."/>
            <person name="Hansen M."/>
            <person name="Howarth C."/>
            <person name="Imamovic A."/>
            <person name="Larimer J."/>
            <person name="McCowan C."/>
            <person name="Murphy C."/>
            <person name="Neiman D."/>
            <person name="Pearson M."/>
            <person name="Priest M."/>
            <person name="Roberts A."/>
            <person name="Saif S."/>
            <person name="Shea T."/>
            <person name="Sisk P."/>
            <person name="Sykes S."/>
            <person name="Wortman J."/>
            <person name="Nusbaum C."/>
            <person name="Birren B."/>
        </authorList>
    </citation>
    <scope>NUCLEOTIDE SEQUENCE [LARGE SCALE GENOMIC DNA]</scope>
    <source>
        <strain evidence="2 3">PRA339</strain>
    </source>
</reference>
<keyword evidence="1" id="KW-0472">Membrane</keyword>
<dbReference type="HOGENOM" id="CLU_956365_0_0_1"/>
<evidence type="ECO:0000313" key="3">
    <source>
        <dbReference type="Proteomes" id="UP000030655"/>
    </source>
</evidence>
<gene>
    <name evidence="2" type="ORF">H312_00650</name>
</gene>
<dbReference type="AlphaFoldDB" id="A0A059F4J3"/>
<dbReference type="Proteomes" id="UP000030655">
    <property type="component" value="Unassembled WGS sequence"/>
</dbReference>
<dbReference type="VEuPathDB" id="MicrosporidiaDB:H312_00650"/>
<proteinExistence type="predicted"/>
<evidence type="ECO:0000313" key="2">
    <source>
        <dbReference type="EMBL" id="KCZ81891.1"/>
    </source>
</evidence>
<accession>A0A059F4J3</accession>
<protein>
    <submittedName>
        <fullName evidence="2">Uncharacterized protein</fullName>
    </submittedName>
</protein>
<keyword evidence="1" id="KW-1133">Transmembrane helix</keyword>
<keyword evidence="3" id="KW-1185">Reference proteome</keyword>
<dbReference type="EMBL" id="KK365135">
    <property type="protein sequence ID" value="KCZ81891.1"/>
    <property type="molecule type" value="Genomic_DNA"/>
</dbReference>
<reference evidence="3" key="1">
    <citation type="submission" date="2013-02" db="EMBL/GenBank/DDBJ databases">
        <authorList>
            <consortium name="The Broad Institute Genome Sequencing Platform"/>
            <person name="Cuomo C."/>
            <person name="Becnel J."/>
            <person name="Sanscrainte N."/>
            <person name="Walker B."/>
            <person name="Young S.K."/>
            <person name="Zeng Q."/>
            <person name="Gargeya S."/>
            <person name="Fitzgerald M."/>
            <person name="Haas B."/>
            <person name="Abouelleil A."/>
            <person name="Alvarado L."/>
            <person name="Arachchi H.M."/>
            <person name="Berlin A.M."/>
            <person name="Chapman S.B."/>
            <person name="Dewar J."/>
            <person name="Goldberg J."/>
            <person name="Griggs A."/>
            <person name="Gujja S."/>
            <person name="Hansen M."/>
            <person name="Howarth C."/>
            <person name="Imamovic A."/>
            <person name="Larimer J."/>
            <person name="McCowan C."/>
            <person name="Murphy C."/>
            <person name="Neiman D."/>
            <person name="Pearson M."/>
            <person name="Priest M."/>
            <person name="Roberts A."/>
            <person name="Saif S."/>
            <person name="Shea T."/>
            <person name="Sisk P."/>
            <person name="Sykes S."/>
            <person name="Wortman J."/>
            <person name="Nusbaum C."/>
            <person name="Birren B."/>
        </authorList>
    </citation>
    <scope>NUCLEOTIDE SEQUENCE [LARGE SCALE GENOMIC DNA]</scope>
    <source>
        <strain evidence="3">PRA339</strain>
    </source>
</reference>